<dbReference type="EMBL" id="JAOPGA020001391">
    <property type="protein sequence ID" value="KAL0488001.1"/>
    <property type="molecule type" value="Genomic_DNA"/>
</dbReference>
<dbReference type="InterPro" id="IPR013083">
    <property type="entry name" value="Znf_RING/FYVE/PHD"/>
</dbReference>
<keyword evidence="2 4" id="KW-0863">Zinc-finger</keyword>
<reference evidence="6 7" key="1">
    <citation type="submission" date="2024-03" db="EMBL/GenBank/DDBJ databases">
        <title>The Acrasis kona genome and developmental transcriptomes reveal deep origins of eukaryotic multicellular pathways.</title>
        <authorList>
            <person name="Sheikh S."/>
            <person name="Fu C.-J."/>
            <person name="Brown M.W."/>
            <person name="Baldauf S.L."/>
        </authorList>
    </citation>
    <scope>NUCLEOTIDE SEQUENCE [LARGE SCALE GENOMIC DNA]</scope>
    <source>
        <strain evidence="6 7">ATCC MYA-3509</strain>
    </source>
</reference>
<evidence type="ECO:0000256" key="2">
    <source>
        <dbReference type="ARBA" id="ARBA00022771"/>
    </source>
</evidence>
<evidence type="ECO:0000313" key="7">
    <source>
        <dbReference type="Proteomes" id="UP001431209"/>
    </source>
</evidence>
<evidence type="ECO:0000313" key="6">
    <source>
        <dbReference type="EMBL" id="KAL0488001.1"/>
    </source>
</evidence>
<dbReference type="InterPro" id="IPR004181">
    <property type="entry name" value="Znf_MIZ"/>
</dbReference>
<dbReference type="Proteomes" id="UP001431209">
    <property type="component" value="Unassembled WGS sequence"/>
</dbReference>
<sequence>MGSHEEVKERIRVLKIGLKDPSTFTESCETLSSMIPSLLSHPVQKAFYDAVTMVNNRIFLPNFDATSARKVIDYAYQNRHHFTKGYMAHVERWKSEMNMILDDNKIDTVIDNNNDDVFLDEEILSHIESSIACGSPYLEDYEDEIASAPLRYKQSDIPFRRMQNKYPLPSFKLPHITNPEDFNFKFEILELKNTEVWLCIKSSDNSYFLELKTASLFVNDLPVVEFDPLYGYNITSLCRTGDNIFVIKAKSCCCTYEIEIQLCSVVCIDELVDIVLRRDRSDYTDVKVGAVSDQDVSVLSAVSSNIDPISQDEIEIPCRGLRCEHAQCFDLKSFLEMNSRIYKFLCPVCSEVALFDDLRVSSKYKKRKELEDQNEVPLKKR</sequence>
<dbReference type="GO" id="GO:0016925">
    <property type="term" value="P:protein sumoylation"/>
    <property type="evidence" value="ECO:0007669"/>
    <property type="project" value="TreeGrafter"/>
</dbReference>
<protein>
    <submittedName>
        <fullName evidence="6">Zinc finger MIZ domain-containing protein</fullName>
    </submittedName>
</protein>
<dbReference type="CDD" id="cd16650">
    <property type="entry name" value="SP-RING_PIAS-like"/>
    <property type="match status" value="1"/>
</dbReference>
<dbReference type="PROSITE" id="PS51044">
    <property type="entry name" value="ZF_SP_RING"/>
    <property type="match status" value="1"/>
</dbReference>
<evidence type="ECO:0000256" key="4">
    <source>
        <dbReference type="PROSITE-ProRule" id="PRU00452"/>
    </source>
</evidence>
<keyword evidence="3" id="KW-0862">Zinc</keyword>
<dbReference type="Gene3D" id="3.30.40.10">
    <property type="entry name" value="Zinc/RING finger domain, C3HC4 (zinc finger)"/>
    <property type="match status" value="1"/>
</dbReference>
<evidence type="ECO:0000259" key="5">
    <source>
        <dbReference type="PROSITE" id="PS51044"/>
    </source>
</evidence>
<evidence type="ECO:0000256" key="3">
    <source>
        <dbReference type="ARBA" id="ARBA00022833"/>
    </source>
</evidence>
<proteinExistence type="predicted"/>
<dbReference type="PANTHER" id="PTHR10782:SF4">
    <property type="entry name" value="TONALLI, ISOFORM E"/>
    <property type="match status" value="1"/>
</dbReference>
<dbReference type="GO" id="GO:0061665">
    <property type="term" value="F:SUMO ligase activity"/>
    <property type="evidence" value="ECO:0007669"/>
    <property type="project" value="TreeGrafter"/>
</dbReference>
<dbReference type="GO" id="GO:0008270">
    <property type="term" value="F:zinc ion binding"/>
    <property type="evidence" value="ECO:0007669"/>
    <property type="project" value="UniProtKB-KW"/>
</dbReference>
<accession>A0AAW2ZGX6</accession>
<dbReference type="PANTHER" id="PTHR10782">
    <property type="entry name" value="ZINC FINGER MIZ DOMAIN-CONTAINING PROTEIN"/>
    <property type="match status" value="1"/>
</dbReference>
<gene>
    <name evidence="6" type="ORF">AKO1_008863</name>
</gene>
<dbReference type="GO" id="GO:0000785">
    <property type="term" value="C:chromatin"/>
    <property type="evidence" value="ECO:0007669"/>
    <property type="project" value="TreeGrafter"/>
</dbReference>
<comment type="caution">
    <text evidence="6">The sequence shown here is derived from an EMBL/GenBank/DDBJ whole genome shotgun (WGS) entry which is preliminary data.</text>
</comment>
<keyword evidence="1" id="KW-0479">Metal-binding</keyword>
<feature type="domain" description="SP-RING-type" evidence="5">
    <location>
        <begin position="292"/>
        <end position="373"/>
    </location>
</feature>
<name>A0AAW2ZGX6_9EUKA</name>
<organism evidence="6 7">
    <name type="scientific">Acrasis kona</name>
    <dbReference type="NCBI Taxonomy" id="1008807"/>
    <lineage>
        <taxon>Eukaryota</taxon>
        <taxon>Discoba</taxon>
        <taxon>Heterolobosea</taxon>
        <taxon>Tetramitia</taxon>
        <taxon>Eutetramitia</taxon>
        <taxon>Acrasidae</taxon>
        <taxon>Acrasis</taxon>
    </lineage>
</organism>
<dbReference type="AlphaFoldDB" id="A0AAW2ZGX6"/>
<keyword evidence="7" id="KW-1185">Reference proteome</keyword>
<dbReference type="Pfam" id="PF02891">
    <property type="entry name" value="zf-MIZ"/>
    <property type="match status" value="1"/>
</dbReference>
<evidence type="ECO:0000256" key="1">
    <source>
        <dbReference type="ARBA" id="ARBA00022723"/>
    </source>
</evidence>